<dbReference type="AlphaFoldDB" id="A0A8D8W4U0"/>
<name>A0A8D8W4U0_9HEMI</name>
<protein>
    <submittedName>
        <fullName evidence="1">Uncharacterized protein</fullName>
    </submittedName>
</protein>
<accession>A0A8D8W4U0</accession>
<sequence length="112" mass="12878">MVISRYCSENKRNFIRMKSGPNDSIQNLGFNNESIIVTCNRNLNFAKIIACQNWKTQNFIFMESNPNDPIQNLGFNNKTGESCNIQKFNMALVIIACKKLKKNTKIKGENRI</sequence>
<evidence type="ECO:0000313" key="1">
    <source>
        <dbReference type="EMBL" id="CAG6647087.1"/>
    </source>
</evidence>
<reference evidence="1" key="1">
    <citation type="submission" date="2021-05" db="EMBL/GenBank/DDBJ databases">
        <authorList>
            <person name="Alioto T."/>
            <person name="Alioto T."/>
            <person name="Gomez Garrido J."/>
        </authorList>
    </citation>
    <scope>NUCLEOTIDE SEQUENCE</scope>
</reference>
<organism evidence="1">
    <name type="scientific">Cacopsylla melanoneura</name>
    <dbReference type="NCBI Taxonomy" id="428564"/>
    <lineage>
        <taxon>Eukaryota</taxon>
        <taxon>Metazoa</taxon>
        <taxon>Ecdysozoa</taxon>
        <taxon>Arthropoda</taxon>
        <taxon>Hexapoda</taxon>
        <taxon>Insecta</taxon>
        <taxon>Pterygota</taxon>
        <taxon>Neoptera</taxon>
        <taxon>Paraneoptera</taxon>
        <taxon>Hemiptera</taxon>
        <taxon>Sternorrhyncha</taxon>
        <taxon>Psylloidea</taxon>
        <taxon>Psyllidae</taxon>
        <taxon>Psyllinae</taxon>
        <taxon>Cacopsylla</taxon>
    </lineage>
</organism>
<dbReference type="EMBL" id="HBUF01145212">
    <property type="protein sequence ID" value="CAG6647087.1"/>
    <property type="molecule type" value="Transcribed_RNA"/>
</dbReference>
<dbReference type="EMBL" id="HBUF01145216">
    <property type="protein sequence ID" value="CAG6647088.1"/>
    <property type="molecule type" value="Transcribed_RNA"/>
</dbReference>
<proteinExistence type="predicted"/>